<proteinExistence type="predicted"/>
<reference evidence="1 2" key="1">
    <citation type="journal article" date="2021" name="Nat. Plants">
        <title>The Taxus genome provides insights into paclitaxel biosynthesis.</title>
        <authorList>
            <person name="Xiong X."/>
            <person name="Gou J."/>
            <person name="Liao Q."/>
            <person name="Li Y."/>
            <person name="Zhou Q."/>
            <person name="Bi G."/>
            <person name="Li C."/>
            <person name="Du R."/>
            <person name="Wang X."/>
            <person name="Sun T."/>
            <person name="Guo L."/>
            <person name="Liang H."/>
            <person name="Lu P."/>
            <person name="Wu Y."/>
            <person name="Zhang Z."/>
            <person name="Ro D.K."/>
            <person name="Shang Y."/>
            <person name="Huang S."/>
            <person name="Yan J."/>
        </authorList>
    </citation>
    <scope>NUCLEOTIDE SEQUENCE [LARGE SCALE GENOMIC DNA]</scope>
    <source>
        <strain evidence="1">Ta-2019</strain>
    </source>
</reference>
<protein>
    <submittedName>
        <fullName evidence="1">Uncharacterized protein</fullName>
    </submittedName>
</protein>
<name>A0AA38C9T3_TAXCH</name>
<comment type="caution">
    <text evidence="1">The sequence shown here is derived from an EMBL/GenBank/DDBJ whole genome shotgun (WGS) entry which is preliminary data.</text>
</comment>
<feature type="non-terminal residue" evidence="1">
    <location>
        <position position="1"/>
    </location>
</feature>
<sequence length="50" mass="5460">KNDGPSRETAKKEVDWNFIIGGGTIDRDYTAILKLGNDSIVVGSYIPSFT</sequence>
<evidence type="ECO:0000313" key="1">
    <source>
        <dbReference type="EMBL" id="KAH9293329.1"/>
    </source>
</evidence>
<evidence type="ECO:0000313" key="2">
    <source>
        <dbReference type="Proteomes" id="UP000824469"/>
    </source>
</evidence>
<dbReference type="AlphaFoldDB" id="A0AA38C9T3"/>
<accession>A0AA38C9T3</accession>
<dbReference type="EMBL" id="JAHRHJ020001264">
    <property type="protein sequence ID" value="KAH9293329.1"/>
    <property type="molecule type" value="Genomic_DNA"/>
</dbReference>
<keyword evidence="2" id="KW-1185">Reference proteome</keyword>
<organism evidence="1 2">
    <name type="scientific">Taxus chinensis</name>
    <name type="common">Chinese yew</name>
    <name type="synonym">Taxus wallichiana var. chinensis</name>
    <dbReference type="NCBI Taxonomy" id="29808"/>
    <lineage>
        <taxon>Eukaryota</taxon>
        <taxon>Viridiplantae</taxon>
        <taxon>Streptophyta</taxon>
        <taxon>Embryophyta</taxon>
        <taxon>Tracheophyta</taxon>
        <taxon>Spermatophyta</taxon>
        <taxon>Pinopsida</taxon>
        <taxon>Pinidae</taxon>
        <taxon>Conifers II</taxon>
        <taxon>Cupressales</taxon>
        <taxon>Taxaceae</taxon>
        <taxon>Taxus</taxon>
    </lineage>
</organism>
<dbReference type="Proteomes" id="UP000824469">
    <property type="component" value="Unassembled WGS sequence"/>
</dbReference>
<gene>
    <name evidence="1" type="ORF">KI387_041468</name>
</gene>
<feature type="non-terminal residue" evidence="1">
    <location>
        <position position="50"/>
    </location>
</feature>